<proteinExistence type="predicted"/>
<protein>
    <submittedName>
        <fullName evidence="2">Protein BatD</fullName>
    </submittedName>
</protein>
<comment type="caution">
    <text evidence="2">The sequence shown here is derived from an EMBL/GenBank/DDBJ whole genome shotgun (WGS) entry which is preliminary data.</text>
</comment>
<keyword evidence="1" id="KW-0812">Transmembrane</keyword>
<dbReference type="Pfam" id="PF13584">
    <property type="entry name" value="BatD"/>
    <property type="match status" value="2"/>
</dbReference>
<feature type="transmembrane region" description="Helical" evidence="1">
    <location>
        <begin position="776"/>
        <end position="799"/>
    </location>
</feature>
<dbReference type="PANTHER" id="PTHR40940">
    <property type="entry name" value="PROTEIN BATD-RELATED"/>
    <property type="match status" value="1"/>
</dbReference>
<evidence type="ECO:0000256" key="1">
    <source>
        <dbReference type="SAM" id="Phobius"/>
    </source>
</evidence>
<reference evidence="2 3" key="1">
    <citation type="submission" date="2019-01" db="EMBL/GenBank/DDBJ databases">
        <title>Lacunisphaera sp. strain TWA-58.</title>
        <authorList>
            <person name="Chen W.-M."/>
        </authorList>
    </citation>
    <scope>NUCLEOTIDE SEQUENCE [LARGE SCALE GENOMIC DNA]</scope>
    <source>
        <strain evidence="2 3">TWA-58</strain>
    </source>
</reference>
<evidence type="ECO:0000313" key="2">
    <source>
        <dbReference type="EMBL" id="RXK53304.1"/>
    </source>
</evidence>
<dbReference type="InterPro" id="IPR025738">
    <property type="entry name" value="BatD"/>
</dbReference>
<evidence type="ECO:0000313" key="3">
    <source>
        <dbReference type="Proteomes" id="UP000290218"/>
    </source>
</evidence>
<dbReference type="OrthoDB" id="180318at2"/>
<feature type="transmembrane region" description="Helical" evidence="1">
    <location>
        <begin position="744"/>
        <end position="764"/>
    </location>
</feature>
<dbReference type="InterPro" id="IPR011990">
    <property type="entry name" value="TPR-like_helical_dom_sf"/>
</dbReference>
<organism evidence="2 3">
    <name type="scientific">Oleiharenicola lentus</name>
    <dbReference type="NCBI Taxonomy" id="2508720"/>
    <lineage>
        <taxon>Bacteria</taxon>
        <taxon>Pseudomonadati</taxon>
        <taxon>Verrucomicrobiota</taxon>
        <taxon>Opitutia</taxon>
        <taxon>Opitutales</taxon>
        <taxon>Opitutaceae</taxon>
        <taxon>Oleiharenicola</taxon>
    </lineage>
</organism>
<dbReference type="Proteomes" id="UP000290218">
    <property type="component" value="Unassembled WGS sequence"/>
</dbReference>
<dbReference type="AlphaFoldDB" id="A0A4Q1C4G2"/>
<keyword evidence="1" id="KW-1133">Transmembrane helix</keyword>
<accession>A0A4Q1C4G2</accession>
<dbReference type="PROSITE" id="PS51257">
    <property type="entry name" value="PROKAR_LIPOPROTEIN"/>
    <property type="match status" value="1"/>
</dbReference>
<name>A0A4Q1C4G2_9BACT</name>
<dbReference type="PANTHER" id="PTHR40940:SF2">
    <property type="entry name" value="BATD"/>
    <property type="match status" value="1"/>
</dbReference>
<dbReference type="RefSeq" id="WP_129048893.1">
    <property type="nucleotide sequence ID" value="NZ_SDHX01000002.1"/>
</dbReference>
<sequence>MRRNPPTFSFFAGACLQALIRFIAGKPAPAWGLVFFATALPALAQSIRWDPPGGQLGFNQVSQLSLVFEDCEPDNDPKLPTVDGLQFGTPGQSSQTSIINFKMTRTFALVFPVRPTKRAAIIIPPFEVQTDKGTLKVAAARYTVGDAPVGNSGLTINDVASASLEIPKKSVWAGEVFPVAYNLDVIRRYFHSLGSSVAWESAPAIADDWTKPEPSEALIRGERHVIAAQTTRASIKQPGIYTLKPAGQLINLMVGSSGFGLFTQPNVEQRQLESNSLELTVKALPAAPPEFTGAVGQFTFVSKVVPLTAAVGEPVTWTLELAGTGNWPDLTGLPQREVSNDFQVVQPKSKRTMKDGTLFEGTLTEDVVLVPTKPGTYRLPPVRFSYFDSDSGTYKTVASEPATVTITAGSAPVVPPASSGAPVQFSLAPPTPAPATPALPTAVAPVPPENLPREQLEQSARGHAPVELSKLVRLCLLSAVLGPLLLWLTLAALRSRERDPQRTRREARAALRLALAELRNSGAQPSAFSAPLRRWQQHTATLWQIPHAAPGARLVHASIQRHSLNATAWTKLWEEADRALHGRDAALPQDWLNRAEGALQAVKIPGWNPFSLFAGRNLLPFLSGLFILSALLAPSESRADTASEAYRRGDFAAATTAWQQSVKTTPTDWAARHNLGLALAQQDRWAEAAAHWTGAFLLNARADVTRYDLNLGIQRSGLANPQLVELSRGEGRYQIARLASPGEWQLALVLAALLLAAALVLLLLQGYRRIGGWGKPTALSATLLAIILAGAATFSLHVYGQLAHPDAVFVWRATTLRSIPTEADTTQKTSPLSAGSVAVVEKTFLGWTKLTFPGGQSGWVRNEELIGLYR</sequence>
<keyword evidence="3" id="KW-1185">Reference proteome</keyword>
<gene>
    <name evidence="2" type="ORF">ESB00_16530</name>
</gene>
<dbReference type="Gene3D" id="1.25.40.10">
    <property type="entry name" value="Tetratricopeptide repeat domain"/>
    <property type="match status" value="1"/>
</dbReference>
<dbReference type="EMBL" id="SDHX01000002">
    <property type="protein sequence ID" value="RXK53304.1"/>
    <property type="molecule type" value="Genomic_DNA"/>
</dbReference>
<keyword evidence="1" id="KW-0472">Membrane</keyword>
<dbReference type="SUPFAM" id="SSF48452">
    <property type="entry name" value="TPR-like"/>
    <property type="match status" value="1"/>
</dbReference>